<dbReference type="AlphaFoldDB" id="A0A1E3PIY0"/>
<evidence type="ECO:0000313" key="1">
    <source>
        <dbReference type="EMBL" id="ODQ64807.1"/>
    </source>
</evidence>
<sequence>MSYNVEILPNFNYLDNSLAYEDSTSNTRTDSGPLVNLKCTADNTTQDHINYQLMEDYNQSIPRAPSFCKITLLTTHEYRYLLLFTERMSYVAPFSAFSGSENPLFHLILSTTLAPLASNQIYLPFVINNPQGNVEHPISASLFYNQLFDNDKYSYDEISLVPGSVEEIPSSLSGASSELNPYRVADGDLADTDPYADDSGDPLLAVGRLFLLSVVLAVSSHYLFTITHVPLDERAYSRYLSQCLRDIGLIIASNVIKSDPNSSKTH</sequence>
<dbReference type="Proteomes" id="UP000095009">
    <property type="component" value="Unassembled WGS sequence"/>
</dbReference>
<reference evidence="1 2" key="1">
    <citation type="journal article" date="2016" name="Proc. Natl. Acad. Sci. U.S.A.">
        <title>Comparative genomics of biotechnologically important yeasts.</title>
        <authorList>
            <person name="Riley R."/>
            <person name="Haridas S."/>
            <person name="Wolfe K.H."/>
            <person name="Lopes M.R."/>
            <person name="Hittinger C.T."/>
            <person name="Goeker M."/>
            <person name="Salamov A.A."/>
            <person name="Wisecaver J.H."/>
            <person name="Long T.M."/>
            <person name="Calvey C.H."/>
            <person name="Aerts A.L."/>
            <person name="Barry K.W."/>
            <person name="Choi C."/>
            <person name="Clum A."/>
            <person name="Coughlan A.Y."/>
            <person name="Deshpande S."/>
            <person name="Douglass A.P."/>
            <person name="Hanson S.J."/>
            <person name="Klenk H.-P."/>
            <person name="LaButti K.M."/>
            <person name="Lapidus A."/>
            <person name="Lindquist E.A."/>
            <person name="Lipzen A.M."/>
            <person name="Meier-Kolthoff J.P."/>
            <person name="Ohm R.A."/>
            <person name="Otillar R.P."/>
            <person name="Pangilinan J.L."/>
            <person name="Peng Y."/>
            <person name="Rokas A."/>
            <person name="Rosa C.A."/>
            <person name="Scheuner C."/>
            <person name="Sibirny A.A."/>
            <person name="Slot J.C."/>
            <person name="Stielow J.B."/>
            <person name="Sun H."/>
            <person name="Kurtzman C.P."/>
            <person name="Blackwell M."/>
            <person name="Grigoriev I.V."/>
            <person name="Jeffries T.W."/>
        </authorList>
    </citation>
    <scope>NUCLEOTIDE SEQUENCE [LARGE SCALE GENOMIC DNA]</scope>
    <source>
        <strain evidence="1 2">DSM 6958</strain>
    </source>
</reference>
<keyword evidence="2" id="KW-1185">Reference proteome</keyword>
<proteinExistence type="predicted"/>
<dbReference type="EMBL" id="KV454411">
    <property type="protein sequence ID" value="ODQ64807.1"/>
    <property type="molecule type" value="Genomic_DNA"/>
</dbReference>
<protein>
    <submittedName>
        <fullName evidence="1">Uncharacterized protein</fullName>
    </submittedName>
</protein>
<gene>
    <name evidence="1" type="ORF">NADFUDRAFT_43103</name>
</gene>
<evidence type="ECO:0000313" key="2">
    <source>
        <dbReference type="Proteomes" id="UP000095009"/>
    </source>
</evidence>
<name>A0A1E3PIY0_9ASCO</name>
<accession>A0A1E3PIY0</accession>
<organism evidence="1 2">
    <name type="scientific">Nadsonia fulvescens var. elongata DSM 6958</name>
    <dbReference type="NCBI Taxonomy" id="857566"/>
    <lineage>
        <taxon>Eukaryota</taxon>
        <taxon>Fungi</taxon>
        <taxon>Dikarya</taxon>
        <taxon>Ascomycota</taxon>
        <taxon>Saccharomycotina</taxon>
        <taxon>Dipodascomycetes</taxon>
        <taxon>Dipodascales</taxon>
        <taxon>Dipodascales incertae sedis</taxon>
        <taxon>Nadsonia</taxon>
    </lineage>
</organism>